<evidence type="ECO:0000313" key="2">
    <source>
        <dbReference type="Proteomes" id="UP000724584"/>
    </source>
</evidence>
<comment type="caution">
    <text evidence="1">The sequence shown here is derived from an EMBL/GenBank/DDBJ whole genome shotgun (WGS) entry which is preliminary data.</text>
</comment>
<sequence length="699" mass="76207">MAPPRQYQLDMVAEFGDWPTPPATKVLDLPDHPKFMFGLLTDDDLYDATDGQYDFEITKMDSASREFLKQTYTRITHQELDLNVEFEDEMLKGWQHCHNGLWKVREQEWLDDEHIHHLAERLITWCQDQDRARLGNRNSEDWWIIPDAYHLRLAGDEESPPLGHFLDEDVEEYIELHDKFDKAKFTVHMVHHVNHWAVLIYQTSNGNTFYLDSMPAGRRDRSDLALEGFQEWLEASDKDIHTGAEHVLVRVPSQEDAWSCGLHAVVNAMAFLRYESLGWDKIEGWTKTKSRPMRRELIACLHRLMGLDYIPGESPTAPRVRDYRQPRPKRAAAKQSAAKQSANKKAATTGSVPKGSPKKPSPKTPTKESPAETATKGSPRKTAPPDSATRATRQAKSTSPPPFGVRGVPLGRELVNATHAEAQAAALVTANRLAAYLQRQQQESEAKAARQALRRQELAKRAARQAIRARQRDAWAADAAKVGKKPVGGRRGAISQEPVPTAADLQHQEDATSGTSRRKRKIGSAPGLIDNTPVSTKRSRTSRKSGPTTANTTTSPTAATAPPPTKPKSPSTTKPPSSPPSSKRRSARSNPATTTTATTPSARATKPRSAPTPTTAVGSRDRASAGSKRKALEDEHGGMGSRKRRRSGEGGGEGGGEGDGGEGGEGGKSGRAGSGGRGGDGGRSGGSGSGSGRRKAGSF</sequence>
<evidence type="ECO:0000313" key="1">
    <source>
        <dbReference type="EMBL" id="KAH6641202.1"/>
    </source>
</evidence>
<dbReference type="EMBL" id="JAGIZQ010000002">
    <property type="protein sequence ID" value="KAH6641202.1"/>
    <property type="molecule type" value="Genomic_DNA"/>
</dbReference>
<protein>
    <submittedName>
        <fullName evidence="1">Uncharacterized protein</fullName>
    </submittedName>
</protein>
<organism evidence="1 2">
    <name type="scientific">Chaetomium tenue</name>
    <dbReference type="NCBI Taxonomy" id="1854479"/>
    <lineage>
        <taxon>Eukaryota</taxon>
        <taxon>Fungi</taxon>
        <taxon>Dikarya</taxon>
        <taxon>Ascomycota</taxon>
        <taxon>Pezizomycotina</taxon>
        <taxon>Sordariomycetes</taxon>
        <taxon>Sordariomycetidae</taxon>
        <taxon>Sordariales</taxon>
        <taxon>Chaetomiaceae</taxon>
        <taxon>Chaetomium</taxon>
    </lineage>
</organism>
<reference evidence="1 2" key="1">
    <citation type="journal article" date="2021" name="Nat. Commun.">
        <title>Genetic determinants of endophytism in the Arabidopsis root mycobiome.</title>
        <authorList>
            <person name="Mesny F."/>
            <person name="Miyauchi S."/>
            <person name="Thiergart T."/>
            <person name="Pickel B."/>
            <person name="Atanasova L."/>
            <person name="Karlsson M."/>
            <person name="Huettel B."/>
            <person name="Barry K.W."/>
            <person name="Haridas S."/>
            <person name="Chen C."/>
            <person name="Bauer D."/>
            <person name="Andreopoulos W."/>
            <person name="Pangilinan J."/>
            <person name="LaButti K."/>
            <person name="Riley R."/>
            <person name="Lipzen A."/>
            <person name="Clum A."/>
            <person name="Drula E."/>
            <person name="Henrissat B."/>
            <person name="Kohler A."/>
            <person name="Grigoriev I.V."/>
            <person name="Martin F.M."/>
            <person name="Hacquard S."/>
        </authorList>
    </citation>
    <scope>NUCLEOTIDE SEQUENCE [LARGE SCALE GENOMIC DNA]</scope>
    <source>
        <strain evidence="1 2">MPI-SDFR-AT-0079</strain>
    </source>
</reference>
<proteinExistence type="predicted"/>
<gene>
    <name evidence="1" type="ORF">F5144DRAFT_484532</name>
</gene>
<accession>A0ACB7PHZ5</accession>
<name>A0ACB7PHZ5_9PEZI</name>
<keyword evidence="2" id="KW-1185">Reference proteome</keyword>
<dbReference type="Proteomes" id="UP000724584">
    <property type="component" value="Unassembled WGS sequence"/>
</dbReference>